<evidence type="ECO:0000313" key="3">
    <source>
        <dbReference type="Proteomes" id="UP000528734"/>
    </source>
</evidence>
<accession>A0A7Y4M0T8</accession>
<comment type="caution">
    <text evidence="2">The sequence shown here is derived from an EMBL/GenBank/DDBJ whole genome shotgun (WGS) entry which is preliminary data.</text>
</comment>
<reference evidence="2 3" key="1">
    <citation type="submission" date="2020-03" db="EMBL/GenBank/DDBJ databases">
        <title>Bradyrhizobium diversity isolated from nodules of Muelleranthus trifoliolatus.</title>
        <authorList>
            <person name="Klepa M."/>
            <person name="Helene L."/>
            <person name="Hungria M."/>
        </authorList>
    </citation>
    <scope>NUCLEOTIDE SEQUENCE [LARGE SCALE GENOMIC DNA]</scope>
    <source>
        <strain evidence="2 3">WSM 1744</strain>
    </source>
</reference>
<dbReference type="AlphaFoldDB" id="A0A7Y4M0T8"/>
<feature type="chain" id="PRO_5030614758" evidence="1">
    <location>
        <begin position="27"/>
        <end position="262"/>
    </location>
</feature>
<proteinExistence type="predicted"/>
<name>A0A7Y4M0T8_9BRAD</name>
<feature type="signal peptide" evidence="1">
    <location>
        <begin position="1"/>
        <end position="26"/>
    </location>
</feature>
<keyword evidence="3" id="KW-1185">Reference proteome</keyword>
<evidence type="ECO:0000313" key="2">
    <source>
        <dbReference type="EMBL" id="NOJ46052.1"/>
    </source>
</evidence>
<evidence type="ECO:0000256" key="1">
    <source>
        <dbReference type="SAM" id="SignalP"/>
    </source>
</evidence>
<organism evidence="2 3">
    <name type="scientific">Bradyrhizobium archetypum</name>
    <dbReference type="NCBI Taxonomy" id="2721160"/>
    <lineage>
        <taxon>Bacteria</taxon>
        <taxon>Pseudomonadati</taxon>
        <taxon>Pseudomonadota</taxon>
        <taxon>Alphaproteobacteria</taxon>
        <taxon>Hyphomicrobiales</taxon>
        <taxon>Nitrobacteraceae</taxon>
        <taxon>Bradyrhizobium</taxon>
    </lineage>
</organism>
<dbReference type="RefSeq" id="WP_171708926.1">
    <property type="nucleotide sequence ID" value="NZ_JAAVLW010000002.1"/>
</dbReference>
<gene>
    <name evidence="2" type="ORF">HCN50_07295</name>
</gene>
<sequence length="262" mass="29469">MRGFNLIGKLVCWVVVSVLLPVFAHAQNRPTTGIIYNTSEWSSLHYECHLQTDGTLNCNMTQASVRRESGGKKLQEEIAKSVAQLKTEKPLKAEECAQWEQTVEKIKNPKPGDEGYTQLSAMEPPAKQDLLKSVSAVIEFCKNPSEQAMVKLTTLNFDRESRTCIVGTNNFALQFKRVSGSQTWASNNGPDGHCGVVTVARLEPDAKYPTFYNYVQKKVVTIPSASMLGNMKCSDMIEQGEYRFVWQSRDIYARCDYIKFGF</sequence>
<keyword evidence="1" id="KW-0732">Signal</keyword>
<dbReference type="EMBL" id="JAAVLW010000002">
    <property type="protein sequence ID" value="NOJ46052.1"/>
    <property type="molecule type" value="Genomic_DNA"/>
</dbReference>
<protein>
    <submittedName>
        <fullName evidence="2">Uncharacterized protein</fullName>
    </submittedName>
</protein>
<dbReference type="Proteomes" id="UP000528734">
    <property type="component" value="Unassembled WGS sequence"/>
</dbReference>